<protein>
    <submittedName>
        <fullName evidence="2">Uncharacterized protein</fullName>
    </submittedName>
</protein>
<feature type="compositionally biased region" description="Polar residues" evidence="1">
    <location>
        <begin position="31"/>
        <end position="49"/>
    </location>
</feature>
<sequence>MTSYQTSVGNQENPFPKALCSNRSQHKAIAQASQPNNHWSASQPNSKGNITEDKRWCAEPPHQNNKLNSPHLDAASATAIYTCRFEHSSQMINHCYRKSHLLQIQSQPHIMV</sequence>
<proteinExistence type="predicted"/>
<dbReference type="Proteomes" id="UP000735302">
    <property type="component" value="Unassembled WGS sequence"/>
</dbReference>
<feature type="region of interest" description="Disordered" evidence="1">
    <location>
        <begin position="1"/>
        <end position="70"/>
    </location>
</feature>
<comment type="caution">
    <text evidence="2">The sequence shown here is derived from an EMBL/GenBank/DDBJ whole genome shotgun (WGS) entry which is preliminary data.</text>
</comment>
<keyword evidence="3" id="KW-1185">Reference proteome</keyword>
<dbReference type="AlphaFoldDB" id="A0AAV4CU58"/>
<reference evidence="2 3" key="1">
    <citation type="journal article" date="2021" name="Elife">
        <title>Chloroplast acquisition without the gene transfer in kleptoplastic sea slugs, Plakobranchus ocellatus.</title>
        <authorList>
            <person name="Maeda T."/>
            <person name="Takahashi S."/>
            <person name="Yoshida T."/>
            <person name="Shimamura S."/>
            <person name="Takaki Y."/>
            <person name="Nagai Y."/>
            <person name="Toyoda A."/>
            <person name="Suzuki Y."/>
            <person name="Arimoto A."/>
            <person name="Ishii H."/>
            <person name="Satoh N."/>
            <person name="Nishiyama T."/>
            <person name="Hasebe M."/>
            <person name="Maruyama T."/>
            <person name="Minagawa J."/>
            <person name="Obokata J."/>
            <person name="Shigenobu S."/>
        </authorList>
    </citation>
    <scope>NUCLEOTIDE SEQUENCE [LARGE SCALE GENOMIC DNA]</scope>
</reference>
<gene>
    <name evidence="2" type="ORF">PoB_006193500</name>
</gene>
<accession>A0AAV4CU58</accession>
<evidence type="ECO:0000313" key="2">
    <source>
        <dbReference type="EMBL" id="GFO35430.1"/>
    </source>
</evidence>
<dbReference type="EMBL" id="BLXT01006999">
    <property type="protein sequence ID" value="GFO35430.1"/>
    <property type="molecule type" value="Genomic_DNA"/>
</dbReference>
<name>A0AAV4CU58_9GAST</name>
<organism evidence="2 3">
    <name type="scientific">Plakobranchus ocellatus</name>
    <dbReference type="NCBI Taxonomy" id="259542"/>
    <lineage>
        <taxon>Eukaryota</taxon>
        <taxon>Metazoa</taxon>
        <taxon>Spiralia</taxon>
        <taxon>Lophotrochozoa</taxon>
        <taxon>Mollusca</taxon>
        <taxon>Gastropoda</taxon>
        <taxon>Heterobranchia</taxon>
        <taxon>Euthyneura</taxon>
        <taxon>Panpulmonata</taxon>
        <taxon>Sacoglossa</taxon>
        <taxon>Placobranchoidea</taxon>
        <taxon>Plakobranchidae</taxon>
        <taxon>Plakobranchus</taxon>
    </lineage>
</organism>
<evidence type="ECO:0000256" key="1">
    <source>
        <dbReference type="SAM" id="MobiDB-lite"/>
    </source>
</evidence>
<evidence type="ECO:0000313" key="3">
    <source>
        <dbReference type="Proteomes" id="UP000735302"/>
    </source>
</evidence>
<feature type="compositionally biased region" description="Polar residues" evidence="1">
    <location>
        <begin position="1"/>
        <end position="13"/>
    </location>
</feature>